<evidence type="ECO:0000313" key="2">
    <source>
        <dbReference type="RefSeq" id="XP_017773494.1"/>
    </source>
</evidence>
<proteinExistence type="predicted"/>
<name>A0ABM1MFZ4_NICVS</name>
<dbReference type="GeneID" id="108560450"/>
<accession>A0ABM1MFZ4</accession>
<gene>
    <name evidence="2" type="primary">LOC108560450</name>
</gene>
<sequence length="142" mass="17260">MSQNYCESLRDLREKVFNLQMSVAYLDKKMRCRNVVWKGIKDEDESYEVLVAKVLDVINNRLKLKWRKEDIEDVYRIGRKGTFDRPILMSIASLRMKFLLMSSKMKLRGTKIFINQDLPYNYRMKIRKQMEEKYFKRNLCKL</sequence>
<dbReference type="RefSeq" id="XP_017773494.1">
    <property type="nucleotide sequence ID" value="XM_017918005.1"/>
</dbReference>
<evidence type="ECO:0000313" key="1">
    <source>
        <dbReference type="Proteomes" id="UP000695000"/>
    </source>
</evidence>
<dbReference type="Proteomes" id="UP000695000">
    <property type="component" value="Unplaced"/>
</dbReference>
<keyword evidence="1" id="KW-1185">Reference proteome</keyword>
<reference evidence="2" key="1">
    <citation type="submission" date="2025-08" db="UniProtKB">
        <authorList>
            <consortium name="RefSeq"/>
        </authorList>
    </citation>
    <scope>IDENTIFICATION</scope>
    <source>
        <tissue evidence="2">Whole Larva</tissue>
    </source>
</reference>
<organism evidence="1 2">
    <name type="scientific">Nicrophorus vespilloides</name>
    <name type="common">Boreal carrion beetle</name>
    <dbReference type="NCBI Taxonomy" id="110193"/>
    <lineage>
        <taxon>Eukaryota</taxon>
        <taxon>Metazoa</taxon>
        <taxon>Ecdysozoa</taxon>
        <taxon>Arthropoda</taxon>
        <taxon>Hexapoda</taxon>
        <taxon>Insecta</taxon>
        <taxon>Pterygota</taxon>
        <taxon>Neoptera</taxon>
        <taxon>Endopterygota</taxon>
        <taxon>Coleoptera</taxon>
        <taxon>Polyphaga</taxon>
        <taxon>Staphyliniformia</taxon>
        <taxon>Silphidae</taxon>
        <taxon>Nicrophorinae</taxon>
        <taxon>Nicrophorus</taxon>
    </lineage>
</organism>
<protein>
    <submittedName>
        <fullName evidence="2">Uncharacterized protein LOC108560450</fullName>
    </submittedName>
</protein>